<accession>C5RZD6</accession>
<protein>
    <submittedName>
        <fullName evidence="1">Uncharacterized protein</fullName>
    </submittedName>
</protein>
<dbReference type="EMBL" id="ACQL01000046">
    <property type="protein sequence ID" value="EER47981.1"/>
    <property type="molecule type" value="Genomic_DNA"/>
</dbReference>
<evidence type="ECO:0000313" key="1">
    <source>
        <dbReference type="EMBL" id="EER47981.1"/>
    </source>
</evidence>
<sequence length="35" mass="4011">MSLFVYAKREGFEAGIILKIMGFKMLGKPNSYLEK</sequence>
<name>C5RZD6_9PAST</name>
<proteinExistence type="predicted"/>
<reference evidence="1 2" key="1">
    <citation type="journal article" date="2010" name="Vet. Microbiol.">
        <title>Production of haemolysins by strains of the Actinobacillus minor/porcitonsillarum complex.</title>
        <authorList>
            <person name="Arya G."/>
            <person name="Niven D.F."/>
        </authorList>
    </citation>
    <scope>NUCLEOTIDE SEQUENCE [LARGE SCALE GENOMIC DNA]</scope>
    <source>
        <strain evidence="1 2">NM305</strain>
    </source>
</reference>
<comment type="caution">
    <text evidence="1">The sequence shown here is derived from an EMBL/GenBank/DDBJ whole genome shotgun (WGS) entry which is preliminary data.</text>
</comment>
<organism evidence="1 2">
    <name type="scientific">Actinobacillus minor NM305</name>
    <dbReference type="NCBI Taxonomy" id="637911"/>
    <lineage>
        <taxon>Bacteria</taxon>
        <taxon>Pseudomonadati</taxon>
        <taxon>Pseudomonadota</taxon>
        <taxon>Gammaproteobacteria</taxon>
        <taxon>Pasteurellales</taxon>
        <taxon>Pasteurellaceae</taxon>
        <taxon>Actinobacillus</taxon>
    </lineage>
</organism>
<evidence type="ECO:0000313" key="2">
    <source>
        <dbReference type="Proteomes" id="UP000005532"/>
    </source>
</evidence>
<gene>
    <name evidence="1" type="ORF">AM305_05152</name>
</gene>
<dbReference type="Proteomes" id="UP000005532">
    <property type="component" value="Unassembled WGS sequence"/>
</dbReference>
<dbReference type="AlphaFoldDB" id="C5RZD6"/>